<dbReference type="SUPFAM" id="SSF56112">
    <property type="entry name" value="Protein kinase-like (PK-like)"/>
    <property type="match status" value="1"/>
</dbReference>
<reference evidence="2 3" key="1">
    <citation type="journal article" date="2019" name="Int. J. Syst. Evol. Microbiol.">
        <title>The Global Catalogue of Microorganisms (GCM) 10K type strain sequencing project: providing services to taxonomists for standard genome sequencing and annotation.</title>
        <authorList>
            <consortium name="The Broad Institute Genomics Platform"/>
            <consortium name="The Broad Institute Genome Sequencing Center for Infectious Disease"/>
            <person name="Wu L."/>
            <person name="Ma J."/>
        </authorList>
    </citation>
    <scope>NUCLEOTIDE SEQUENCE [LARGE SCALE GENOMIC DNA]</scope>
    <source>
        <strain evidence="2 3">JCM 14326</strain>
    </source>
</reference>
<comment type="caution">
    <text evidence="2">The sequence shown here is derived from an EMBL/GenBank/DDBJ whole genome shotgun (WGS) entry which is preliminary data.</text>
</comment>
<protein>
    <submittedName>
        <fullName evidence="2">Phosphotransferase family protein</fullName>
    </submittedName>
</protein>
<dbReference type="InterPro" id="IPR041726">
    <property type="entry name" value="ACAD10_11_N"/>
</dbReference>
<feature type="domain" description="Aminoglycoside phosphotransferase" evidence="1">
    <location>
        <begin position="265"/>
        <end position="302"/>
    </location>
</feature>
<proteinExistence type="predicted"/>
<dbReference type="PANTHER" id="PTHR47829">
    <property type="entry name" value="HYDROLASE, PUTATIVE (AFU_ORTHOLOGUE AFUA_1G12880)-RELATED"/>
    <property type="match status" value="1"/>
</dbReference>
<gene>
    <name evidence="2" type="ORF">GCM10009751_09520</name>
</gene>
<dbReference type="Gene3D" id="3.90.1200.10">
    <property type="match status" value="1"/>
</dbReference>
<dbReference type="RefSeq" id="WP_344100093.1">
    <property type="nucleotide sequence ID" value="NZ_BAAANL010000002.1"/>
</dbReference>
<evidence type="ECO:0000313" key="3">
    <source>
        <dbReference type="Proteomes" id="UP001501094"/>
    </source>
</evidence>
<dbReference type="CDD" id="cd05154">
    <property type="entry name" value="ACAD10_11_N-like"/>
    <property type="match status" value="1"/>
</dbReference>
<dbReference type="InterPro" id="IPR052898">
    <property type="entry name" value="ACAD10-like"/>
</dbReference>
<name>A0ABN2N6C3_9MICO</name>
<evidence type="ECO:0000259" key="1">
    <source>
        <dbReference type="Pfam" id="PF01636"/>
    </source>
</evidence>
<dbReference type="InterPro" id="IPR002575">
    <property type="entry name" value="Aminoglycoside_PTrfase"/>
</dbReference>
<sequence length="394" mass="40570">MNDDATPGLDVAGFGRWLGRAHPELLDGTTADAAAPGAGLTASLITGGRSNLTYRVDGARVPLVVRRPPLGHVLATAHDMRREHRVISALAGRVPVPGTVDVVDDTPGDDGSGGDVTGTVFLVMEHVPGEVLARPAQNSRYTPAGLHRLGLDLAEVLADLHAVDPAAVGLADFGRPAGYLDRQMATWRRQYDASRSREVPALDRLQDVLAGSVPAADGGRVGIVHGDYRLDNVIVAGDGEGAGDAGAGIAPVDAGTAPGATGSTGGPRVAAVLDWEMATLGDPLVDLGMLGMYWRIRELAPQGVVAGAIVPGAGYPEFAEVVDAYASRAGIGVPGLGWYEAFACYKLAVILEGVHYRHRAGQTVGDGFDGIGDLVTPLAREGLARTGPAAEGND</sequence>
<accession>A0ABN2N6C3</accession>
<dbReference type="Proteomes" id="UP001501094">
    <property type="component" value="Unassembled WGS sequence"/>
</dbReference>
<dbReference type="Gene3D" id="3.30.200.20">
    <property type="entry name" value="Phosphorylase Kinase, domain 1"/>
    <property type="match status" value="1"/>
</dbReference>
<evidence type="ECO:0000313" key="2">
    <source>
        <dbReference type="EMBL" id="GAA1854846.1"/>
    </source>
</evidence>
<dbReference type="EMBL" id="BAAANL010000002">
    <property type="protein sequence ID" value="GAA1854846.1"/>
    <property type="molecule type" value="Genomic_DNA"/>
</dbReference>
<keyword evidence="3" id="KW-1185">Reference proteome</keyword>
<organism evidence="2 3">
    <name type="scientific">Myceligenerans crystallogenes</name>
    <dbReference type="NCBI Taxonomy" id="316335"/>
    <lineage>
        <taxon>Bacteria</taxon>
        <taxon>Bacillati</taxon>
        <taxon>Actinomycetota</taxon>
        <taxon>Actinomycetes</taxon>
        <taxon>Micrococcales</taxon>
        <taxon>Promicromonosporaceae</taxon>
        <taxon>Myceligenerans</taxon>
    </lineage>
</organism>
<dbReference type="PANTHER" id="PTHR47829:SF1">
    <property type="entry name" value="HAD FAMILY PHOSPHATASE"/>
    <property type="match status" value="1"/>
</dbReference>
<dbReference type="InterPro" id="IPR011009">
    <property type="entry name" value="Kinase-like_dom_sf"/>
</dbReference>
<feature type="domain" description="Aminoglycoside phosphotransferase" evidence="1">
    <location>
        <begin position="42"/>
        <end position="240"/>
    </location>
</feature>
<dbReference type="Pfam" id="PF01636">
    <property type="entry name" value="APH"/>
    <property type="match status" value="2"/>
</dbReference>